<dbReference type="GeneID" id="26903250"/>
<dbReference type="EMBL" id="LGTL01000004">
    <property type="protein sequence ID" value="KPA83293.1"/>
    <property type="molecule type" value="Genomic_DNA"/>
</dbReference>
<proteinExistence type="predicted"/>
<feature type="region of interest" description="Disordered" evidence="1">
    <location>
        <begin position="258"/>
        <end position="298"/>
    </location>
</feature>
<dbReference type="EMBL" id="LGTL01000004">
    <property type="protein sequence ID" value="KPA83292.1"/>
    <property type="molecule type" value="Genomic_DNA"/>
</dbReference>
<dbReference type="Proteomes" id="UP000037923">
    <property type="component" value="Unassembled WGS sequence"/>
</dbReference>
<evidence type="ECO:0000313" key="2">
    <source>
        <dbReference type="EMBL" id="KPA83294.1"/>
    </source>
</evidence>
<sequence>MPAPAAHTLFGLADLKVNARFLSNVAFMASADKPVETPTLIGDYAMSEMCVSKAETEDLKMYLGTLRSDGQKKFVSQVVEKLRAAAAQTRNRAVAAAADTIESDFAHLAKVFFLRVRSYEVIKVSADKSVGRIVCFPDQISDDYGNNLEEHNETGIIQSLVDRSHNADKLPTVYVGHGHGAAMAEVCGCATGRQSIIFDGSILSTLLVLNAVTHKCVLSEPGDDDVPHEFNLMNYRTEATITTQDAIIKPIQTAAEEVLAEEKAEEEAAAEEANKNGGGKKEEKADAESKKKEDEQQKAAMAWFDNRVWHKIGGIVSPAASNHFERTGRYNAKALSDMLLDYTASVRPAEDPFKQE</sequence>
<dbReference type="OMA" id="SHMAFLC"/>
<gene>
    <name evidence="2" type="ORF">ABB37_02959</name>
</gene>
<dbReference type="VEuPathDB" id="TriTrypDB:LpyrH10_04_5090"/>
<dbReference type="RefSeq" id="XP_015661734.1">
    <property type="nucleotide sequence ID" value="XM_015800132.1"/>
</dbReference>
<dbReference type="OrthoDB" id="262399at2759"/>
<comment type="caution">
    <text evidence="2">The sequence shown here is derived from an EMBL/GenBank/DDBJ whole genome shotgun (WGS) entry which is preliminary data.</text>
</comment>
<protein>
    <submittedName>
        <fullName evidence="2">Uncharacterized protein</fullName>
    </submittedName>
</protein>
<reference evidence="2 3" key="1">
    <citation type="submission" date="2015-07" db="EMBL/GenBank/DDBJ databases">
        <title>High-quality genome of monoxenous trypanosomatid Leptomonas pyrrhocoris.</title>
        <authorList>
            <person name="Flegontov P."/>
            <person name="Butenko A."/>
            <person name="Firsov S."/>
            <person name="Vlcek C."/>
            <person name="Logacheva M.D."/>
            <person name="Field M."/>
            <person name="Filatov D."/>
            <person name="Flegontova O."/>
            <person name="Gerasimov E."/>
            <person name="Jackson A.P."/>
            <person name="Kelly S."/>
            <person name="Opperdoes F."/>
            <person name="O'Reilly A."/>
            <person name="Votypka J."/>
            <person name="Yurchenko V."/>
            <person name="Lukes J."/>
        </authorList>
    </citation>
    <scope>NUCLEOTIDE SEQUENCE [LARGE SCALE GENOMIC DNA]</scope>
    <source>
        <strain evidence="2">H10</strain>
    </source>
</reference>
<dbReference type="RefSeq" id="XP_015661732.1">
    <property type="nucleotide sequence ID" value="XM_015800130.1"/>
</dbReference>
<keyword evidence="3" id="KW-1185">Reference proteome</keyword>
<evidence type="ECO:0000313" key="3">
    <source>
        <dbReference type="Proteomes" id="UP000037923"/>
    </source>
</evidence>
<accession>A0A0N1J554</accession>
<dbReference type="RefSeq" id="XP_015661733.1">
    <property type="nucleotide sequence ID" value="XM_015800131.1"/>
</dbReference>
<evidence type="ECO:0000256" key="1">
    <source>
        <dbReference type="SAM" id="MobiDB-lite"/>
    </source>
</evidence>
<feature type="compositionally biased region" description="Basic and acidic residues" evidence="1">
    <location>
        <begin position="279"/>
        <end position="297"/>
    </location>
</feature>
<organism evidence="2 3">
    <name type="scientific">Leptomonas pyrrhocoris</name>
    <name type="common">Firebug parasite</name>
    <dbReference type="NCBI Taxonomy" id="157538"/>
    <lineage>
        <taxon>Eukaryota</taxon>
        <taxon>Discoba</taxon>
        <taxon>Euglenozoa</taxon>
        <taxon>Kinetoplastea</taxon>
        <taxon>Metakinetoplastina</taxon>
        <taxon>Trypanosomatida</taxon>
        <taxon>Trypanosomatidae</taxon>
        <taxon>Leishmaniinae</taxon>
        <taxon>Leptomonas</taxon>
    </lineage>
</organism>
<name>A0A0N1J554_LEPPY</name>
<dbReference type="EMBL" id="LGTL01000004">
    <property type="protein sequence ID" value="KPA83295.1"/>
    <property type="molecule type" value="Genomic_DNA"/>
</dbReference>
<dbReference type="EMBL" id="LGTL01000004">
    <property type="protein sequence ID" value="KPA83294.1"/>
    <property type="molecule type" value="Genomic_DNA"/>
</dbReference>
<dbReference type="AlphaFoldDB" id="A0A0N1J554"/>
<dbReference type="RefSeq" id="XP_015661731.1">
    <property type="nucleotide sequence ID" value="XM_015800129.1"/>
</dbReference>